<dbReference type="EMBL" id="JANTQA010000023">
    <property type="protein sequence ID" value="KAJ3443623.1"/>
    <property type="molecule type" value="Genomic_DNA"/>
</dbReference>
<accession>A0AAV7ZPS7</accession>
<dbReference type="AlphaFoldDB" id="A0AAV7ZPS7"/>
<evidence type="ECO:0000256" key="1">
    <source>
        <dbReference type="SAM" id="MobiDB-lite"/>
    </source>
</evidence>
<organism evidence="2 3">
    <name type="scientific">Anaeramoeba flamelloides</name>
    <dbReference type="NCBI Taxonomy" id="1746091"/>
    <lineage>
        <taxon>Eukaryota</taxon>
        <taxon>Metamonada</taxon>
        <taxon>Anaeramoebidae</taxon>
        <taxon>Anaeramoeba</taxon>
    </lineage>
</organism>
<name>A0AAV7ZPS7_9EUKA</name>
<feature type="compositionally biased region" description="Polar residues" evidence="1">
    <location>
        <begin position="1"/>
        <end position="10"/>
    </location>
</feature>
<dbReference type="Proteomes" id="UP001146793">
    <property type="component" value="Unassembled WGS sequence"/>
</dbReference>
<reference evidence="2" key="1">
    <citation type="submission" date="2022-08" db="EMBL/GenBank/DDBJ databases">
        <title>Novel sulphate-reducing endosymbionts in the free-living metamonad Anaeramoeba.</title>
        <authorList>
            <person name="Jerlstrom-Hultqvist J."/>
            <person name="Cepicka I."/>
            <person name="Gallot-Lavallee L."/>
            <person name="Salas-Leiva D."/>
            <person name="Curtis B.A."/>
            <person name="Zahonova K."/>
            <person name="Pipaliya S."/>
            <person name="Dacks J."/>
            <person name="Roger A.J."/>
        </authorList>
    </citation>
    <scope>NUCLEOTIDE SEQUENCE</scope>
    <source>
        <strain evidence="2">Busselton2</strain>
    </source>
</reference>
<protein>
    <submittedName>
        <fullName evidence="2">Uncharacterized protein</fullName>
    </submittedName>
</protein>
<evidence type="ECO:0000313" key="2">
    <source>
        <dbReference type="EMBL" id="KAJ3443623.1"/>
    </source>
</evidence>
<gene>
    <name evidence="2" type="ORF">M0812_09467</name>
</gene>
<feature type="compositionally biased region" description="Polar residues" evidence="1">
    <location>
        <begin position="56"/>
        <end position="81"/>
    </location>
</feature>
<feature type="compositionally biased region" description="Basic and acidic residues" evidence="1">
    <location>
        <begin position="21"/>
        <end position="39"/>
    </location>
</feature>
<evidence type="ECO:0000313" key="3">
    <source>
        <dbReference type="Proteomes" id="UP001146793"/>
    </source>
</evidence>
<comment type="caution">
    <text evidence="2">The sequence shown here is derived from an EMBL/GenBank/DDBJ whole genome shotgun (WGS) entry which is preliminary data.</text>
</comment>
<feature type="region of interest" description="Disordered" evidence="1">
    <location>
        <begin position="1"/>
        <end position="129"/>
    </location>
</feature>
<sequence>MHNNNITQDQVIGINKKTPQIKKEKIERQDFHDKEKHNPIMEVNYHHKSFSKKPMETQNNNLKKFQDKGTPNNHSNQNFESKVSVDNEGEEGDKNEGEEEEDDEDEDEEDDIISNSARKRNHLSVSTTKRQKIIIPNYKNKTKNIYDNDYFFNEHMIDFLLSPLNPLQPINRENPSIGLVIYLHITKSIKVHKRFNGEKFPPKFFKFSNLNAALQKGKCPRELAEWILKNEYINQDFEKKKKKRGKKKKKN</sequence>
<feature type="compositionally biased region" description="Acidic residues" evidence="1">
    <location>
        <begin position="87"/>
        <end position="112"/>
    </location>
</feature>
<proteinExistence type="predicted"/>